<dbReference type="STRING" id="1507870.A0A1V8SPW6"/>
<feature type="domain" description="Kinetochore protein Sos7 coiled-coil" evidence="3">
    <location>
        <begin position="58"/>
        <end position="132"/>
    </location>
</feature>
<dbReference type="AlphaFoldDB" id="A0A1V8SPW6"/>
<evidence type="ECO:0000256" key="1">
    <source>
        <dbReference type="SAM" id="Coils"/>
    </source>
</evidence>
<dbReference type="GO" id="GO:0000776">
    <property type="term" value="C:kinetochore"/>
    <property type="evidence" value="ECO:0007669"/>
    <property type="project" value="InterPro"/>
</dbReference>
<sequence length="271" mass="30084">MDVETALSRLQAPSQLSILALSHPLLEPPTPKKRASDISENPDRTPSALQADLVHYQELFAKLRFSYVEQVTKERFLRAVTASPPEFVNGAQNAELEAELKEMKAGLKDKKAEVKAIVGELEEKGTELVSRYEGVELQIRQLESLPDEIVDLQTTIEELENAAQSDRLHPTKPELLMGLQPTLELLSSKETELADLDAKIAALQREQPEKQRIIAGLETELEPLRLRKEAAVKSANEAKRGKENGGLGDNLELQGRWLRGVEAGLKGMLEV</sequence>
<dbReference type="PANTHER" id="PTHR37329:SF1">
    <property type="entry name" value="KINETOCHORE PROTEIN SOS7"/>
    <property type="match status" value="1"/>
</dbReference>
<dbReference type="PANTHER" id="PTHR37329">
    <property type="entry name" value="KINETOCHORE PROTEIN SOS7"/>
    <property type="match status" value="1"/>
</dbReference>
<evidence type="ECO:0000259" key="3">
    <source>
        <dbReference type="Pfam" id="PF20882"/>
    </source>
</evidence>
<gene>
    <name evidence="4" type="ORF">B0A48_13631</name>
</gene>
<comment type="caution">
    <text evidence="4">The sequence shown here is derived from an EMBL/GenBank/DDBJ whole genome shotgun (WGS) entry which is preliminary data.</text>
</comment>
<name>A0A1V8SPW6_9PEZI</name>
<reference evidence="5" key="1">
    <citation type="submission" date="2017-03" db="EMBL/GenBank/DDBJ databases">
        <title>Genomes of endolithic fungi from Antarctica.</title>
        <authorList>
            <person name="Coleine C."/>
            <person name="Masonjones S."/>
            <person name="Stajich J.E."/>
        </authorList>
    </citation>
    <scope>NUCLEOTIDE SEQUENCE [LARGE SCALE GENOMIC DNA]</scope>
    <source>
        <strain evidence="5">CCFEE 5527</strain>
    </source>
</reference>
<evidence type="ECO:0000256" key="2">
    <source>
        <dbReference type="SAM" id="MobiDB-lite"/>
    </source>
</evidence>
<feature type="coiled-coil region" evidence="1">
    <location>
        <begin position="93"/>
        <end position="162"/>
    </location>
</feature>
<dbReference type="Pfam" id="PF20882">
    <property type="entry name" value="Sos7"/>
    <property type="match status" value="1"/>
</dbReference>
<keyword evidence="1" id="KW-0175">Coiled coil</keyword>
<evidence type="ECO:0000313" key="4">
    <source>
        <dbReference type="EMBL" id="OQO00942.1"/>
    </source>
</evidence>
<dbReference type="GO" id="GO:0051315">
    <property type="term" value="P:attachment of mitotic spindle microtubules to kinetochore"/>
    <property type="evidence" value="ECO:0007669"/>
    <property type="project" value="TreeGrafter"/>
</dbReference>
<accession>A0A1V8SPW6</accession>
<protein>
    <recommendedName>
        <fullName evidence="3">Kinetochore protein Sos7 coiled-coil domain-containing protein</fullName>
    </recommendedName>
</protein>
<dbReference type="GO" id="GO:0034501">
    <property type="term" value="P:protein localization to kinetochore"/>
    <property type="evidence" value="ECO:0007669"/>
    <property type="project" value="InterPro"/>
</dbReference>
<dbReference type="EMBL" id="NAJO01000033">
    <property type="protein sequence ID" value="OQO00942.1"/>
    <property type="molecule type" value="Genomic_DNA"/>
</dbReference>
<evidence type="ECO:0000313" key="5">
    <source>
        <dbReference type="Proteomes" id="UP000192596"/>
    </source>
</evidence>
<feature type="region of interest" description="Disordered" evidence="2">
    <location>
        <begin position="23"/>
        <end position="46"/>
    </location>
</feature>
<feature type="compositionally biased region" description="Basic and acidic residues" evidence="2">
    <location>
        <begin position="34"/>
        <end position="43"/>
    </location>
</feature>
<dbReference type="InterPro" id="IPR037475">
    <property type="entry name" value="Sos7"/>
</dbReference>
<dbReference type="Proteomes" id="UP000192596">
    <property type="component" value="Unassembled WGS sequence"/>
</dbReference>
<organism evidence="4 5">
    <name type="scientific">Cryoendolithus antarcticus</name>
    <dbReference type="NCBI Taxonomy" id="1507870"/>
    <lineage>
        <taxon>Eukaryota</taxon>
        <taxon>Fungi</taxon>
        <taxon>Dikarya</taxon>
        <taxon>Ascomycota</taxon>
        <taxon>Pezizomycotina</taxon>
        <taxon>Dothideomycetes</taxon>
        <taxon>Dothideomycetidae</taxon>
        <taxon>Cladosporiales</taxon>
        <taxon>Cladosporiaceae</taxon>
        <taxon>Cryoendolithus</taxon>
    </lineage>
</organism>
<dbReference type="InParanoid" id="A0A1V8SPW6"/>
<dbReference type="InterPro" id="IPR048781">
    <property type="entry name" value="Sos7_CC"/>
</dbReference>
<dbReference type="OrthoDB" id="18959at2759"/>
<keyword evidence="5" id="KW-1185">Reference proteome</keyword>
<proteinExistence type="predicted"/>